<accession>A0ABR3X0G5</accession>
<keyword evidence="6 12" id="KW-0147">Chitin-binding</keyword>
<evidence type="ECO:0000256" key="8">
    <source>
        <dbReference type="ARBA" id="ARBA00023024"/>
    </source>
</evidence>
<feature type="domain" description="GH18" evidence="15">
    <location>
        <begin position="72"/>
        <end position="428"/>
    </location>
</feature>
<evidence type="ECO:0000256" key="10">
    <source>
        <dbReference type="ARBA" id="ARBA00023295"/>
    </source>
</evidence>
<dbReference type="PANTHER" id="PTHR11177:SF333">
    <property type="entry name" value="CHITINASE"/>
    <property type="match status" value="1"/>
</dbReference>
<dbReference type="Gene3D" id="3.10.50.10">
    <property type="match status" value="1"/>
</dbReference>
<evidence type="ECO:0000256" key="11">
    <source>
        <dbReference type="ARBA" id="ARBA00023326"/>
    </source>
</evidence>
<comment type="similarity">
    <text evidence="3">Belongs to the glycosyl hydrolase 18 family. Chitinase class V subfamily.</text>
</comment>
<evidence type="ECO:0000259" key="15">
    <source>
        <dbReference type="PROSITE" id="PS51910"/>
    </source>
</evidence>
<dbReference type="CDD" id="cd00035">
    <property type="entry name" value="ChtBD1"/>
    <property type="match status" value="1"/>
</dbReference>
<evidence type="ECO:0000259" key="14">
    <source>
        <dbReference type="PROSITE" id="PS50941"/>
    </source>
</evidence>
<dbReference type="InterPro" id="IPR001223">
    <property type="entry name" value="Glyco_hydro18_cat"/>
</dbReference>
<dbReference type="InterPro" id="IPR050314">
    <property type="entry name" value="Glycosyl_Hydrlase_18"/>
</dbReference>
<feature type="disulfide bond" evidence="12">
    <location>
        <begin position="41"/>
        <end position="55"/>
    </location>
</feature>
<dbReference type="PROSITE" id="PS00026">
    <property type="entry name" value="CHIT_BIND_I_1"/>
    <property type="match status" value="1"/>
</dbReference>
<comment type="caution">
    <text evidence="16">The sequence shown here is derived from an EMBL/GenBank/DDBJ whole genome shotgun (WGS) entry which is preliminary data.</text>
</comment>
<dbReference type="InterPro" id="IPR017853">
    <property type="entry name" value="GH"/>
</dbReference>
<dbReference type="SUPFAM" id="SSF57016">
    <property type="entry name" value="Plant lectins/antimicrobial peptides"/>
    <property type="match status" value="1"/>
</dbReference>
<evidence type="ECO:0000256" key="3">
    <source>
        <dbReference type="ARBA" id="ARBA00008682"/>
    </source>
</evidence>
<organism evidence="16 17">
    <name type="scientific">Phialemonium thermophilum</name>
    <dbReference type="NCBI Taxonomy" id="223376"/>
    <lineage>
        <taxon>Eukaryota</taxon>
        <taxon>Fungi</taxon>
        <taxon>Dikarya</taxon>
        <taxon>Ascomycota</taxon>
        <taxon>Pezizomycotina</taxon>
        <taxon>Sordariomycetes</taxon>
        <taxon>Sordariomycetidae</taxon>
        <taxon>Cephalothecales</taxon>
        <taxon>Cephalothecaceae</taxon>
        <taxon>Phialemonium</taxon>
    </lineage>
</organism>
<evidence type="ECO:0000256" key="2">
    <source>
        <dbReference type="ARBA" id="ARBA00004613"/>
    </source>
</evidence>
<dbReference type="SMART" id="SM00270">
    <property type="entry name" value="ChtBD1"/>
    <property type="match status" value="1"/>
</dbReference>
<dbReference type="InterPro" id="IPR001002">
    <property type="entry name" value="Chitin-bd_1"/>
</dbReference>
<name>A0ABR3X0G5_9PEZI</name>
<dbReference type="InterPro" id="IPR036861">
    <property type="entry name" value="Endochitinase-like_sf"/>
</dbReference>
<keyword evidence="9" id="KW-0119">Carbohydrate metabolism</keyword>
<dbReference type="Gene3D" id="3.30.60.10">
    <property type="entry name" value="Endochitinase-like"/>
    <property type="match status" value="1"/>
</dbReference>
<evidence type="ECO:0000256" key="1">
    <source>
        <dbReference type="ARBA" id="ARBA00000822"/>
    </source>
</evidence>
<feature type="domain" description="Chitin-binding type-1" evidence="14">
    <location>
        <begin position="18"/>
        <end position="71"/>
    </location>
</feature>
<dbReference type="InterPro" id="IPR001579">
    <property type="entry name" value="Glyco_hydro_18_chit_AS"/>
</dbReference>
<sequence>MGPDFCSPENCVNSCDAKSECDPAGWGPQYALSESCPLNVCCSQFGFCGTTAEFCGDEVVPNPSCSGNSAEKRTIAYYEGWSVTRSCDVMTPESIPWGAYTHINFAFATIDPNSFVVVPADPNDQDLYYRLTNLKSLVPGLQVWLSIGGWSMNDPDQPTATTFSDLAASPAAQEAFAQSLIQLMTTFGFDGVDIDWEYPVAPERSGRPEDFDNYPRWLSNLRSAFSASGHNFGLSITLPSSFWYLQNFDIVKLEPIVDWFNMMEYDLHGTWDSTDVWIGAFVNAHTNLTEIDQSLKLLWRNNIDPSKVVLGLGFYGRSFALQNPSCTAPGCPFSGGAPAGPCTDSVGTLSFVEIEDIIAGGATVTLDEAAAVKIVTYDGNWVSYDDASTLQKKVEYANSICLGGTMVWAVSLDDSKAPNLITPRDLGCFWTDCGTSLTASCPSGTTELRSISQALADFEKDVSTFLSGDTCNLGADLDALSRRQISGSNSQITTYYMAQKLVTLLYSWDFDSFEIKYIQPYRDIWERIRNQLGSNVPSWDSLASFVARVGDAVDTIAVLAKQLCPTLSTETDKPDIPDCSPETCGGVSCPVSQSRLTERAMADVPRDIMPQNFDTTGVQRSIDFTAPGTFPAGQTAWWMQVKNLDWWQGSNHGVLPGPPPQPPIASSRYLDLIANPGQNVFTGAGPVYGCTVVAVVSNLGAWTGHFWERFFRHDDLFDPNVLQFLNNGNPAEGYDSLAQYLNPSGPFDRRNPLVEFVRIFIMTPLGWTTGDDATTRRPPSIINLPTIRFPDQINQIISRLDDLFTTSLGQNTIGILTVQPYYYDPGVLQWTLVRTVPTPKWRAEINRSPRRDQNPWLGMLTIQRRALNSQTVPPAIRVYIENRVVFEQTYFADTMP</sequence>
<comment type="subcellular location">
    <subcellularLocation>
        <location evidence="2">Secreted</location>
    </subcellularLocation>
</comment>
<reference evidence="16 17" key="1">
    <citation type="journal article" date="2024" name="Commun. Biol.">
        <title>Comparative genomic analysis of thermophilic fungi reveals convergent evolutionary adaptations and gene losses.</title>
        <authorList>
            <person name="Steindorff A.S."/>
            <person name="Aguilar-Pontes M.V."/>
            <person name="Robinson A.J."/>
            <person name="Andreopoulos B."/>
            <person name="LaButti K."/>
            <person name="Kuo A."/>
            <person name="Mondo S."/>
            <person name="Riley R."/>
            <person name="Otillar R."/>
            <person name="Haridas S."/>
            <person name="Lipzen A."/>
            <person name="Grimwood J."/>
            <person name="Schmutz J."/>
            <person name="Clum A."/>
            <person name="Reid I.D."/>
            <person name="Moisan M.C."/>
            <person name="Butler G."/>
            <person name="Nguyen T.T.M."/>
            <person name="Dewar K."/>
            <person name="Conant G."/>
            <person name="Drula E."/>
            <person name="Henrissat B."/>
            <person name="Hansel C."/>
            <person name="Singer S."/>
            <person name="Hutchinson M.I."/>
            <person name="de Vries R.P."/>
            <person name="Natvig D.O."/>
            <person name="Powell A.J."/>
            <person name="Tsang A."/>
            <person name="Grigoriev I.V."/>
        </authorList>
    </citation>
    <scope>NUCLEOTIDE SEQUENCE [LARGE SCALE GENOMIC DNA]</scope>
    <source>
        <strain evidence="16 17">ATCC 24622</strain>
    </source>
</reference>
<dbReference type="PROSITE" id="PS51910">
    <property type="entry name" value="GH18_2"/>
    <property type="match status" value="1"/>
</dbReference>
<proteinExistence type="inferred from homology"/>
<dbReference type="Gene3D" id="3.20.20.80">
    <property type="entry name" value="Glycosidases"/>
    <property type="match status" value="1"/>
</dbReference>
<evidence type="ECO:0000256" key="13">
    <source>
        <dbReference type="RuleBase" id="RU000489"/>
    </source>
</evidence>
<dbReference type="SUPFAM" id="SSF51445">
    <property type="entry name" value="(Trans)glycosidases"/>
    <property type="match status" value="1"/>
</dbReference>
<dbReference type="EC" id="3.2.1.14" evidence="4"/>
<dbReference type="Pfam" id="PF00187">
    <property type="entry name" value="Chitin_bind_1"/>
    <property type="match status" value="1"/>
</dbReference>
<gene>
    <name evidence="16" type="ORF">VTK73DRAFT_3367</name>
</gene>
<dbReference type="Pfam" id="PF00704">
    <property type="entry name" value="Glyco_hydro_18"/>
    <property type="match status" value="1"/>
</dbReference>
<comment type="catalytic activity">
    <reaction evidence="1">
        <text>Random endo-hydrolysis of N-acetyl-beta-D-glucosaminide (1-&gt;4)-beta-linkages in chitin and chitodextrins.</text>
        <dbReference type="EC" id="3.2.1.14"/>
    </reaction>
</comment>
<dbReference type="SUPFAM" id="SSF54556">
    <property type="entry name" value="Chitinase insertion domain"/>
    <property type="match status" value="1"/>
</dbReference>
<dbReference type="Proteomes" id="UP001586593">
    <property type="component" value="Unassembled WGS sequence"/>
</dbReference>
<keyword evidence="12" id="KW-1015">Disulfide bond</keyword>
<keyword evidence="5" id="KW-0964">Secreted</keyword>
<keyword evidence="11" id="KW-0624">Polysaccharide degradation</keyword>
<evidence type="ECO:0000256" key="6">
    <source>
        <dbReference type="ARBA" id="ARBA00022669"/>
    </source>
</evidence>
<dbReference type="InterPro" id="IPR011583">
    <property type="entry name" value="Chitinase_II/V-like_cat"/>
</dbReference>
<dbReference type="PROSITE" id="PS50941">
    <property type="entry name" value="CHIT_BIND_I_2"/>
    <property type="match status" value="1"/>
</dbReference>
<dbReference type="PROSITE" id="PS01095">
    <property type="entry name" value="GH18_1"/>
    <property type="match status" value="1"/>
</dbReference>
<evidence type="ECO:0000256" key="9">
    <source>
        <dbReference type="ARBA" id="ARBA00023277"/>
    </source>
</evidence>
<keyword evidence="8" id="KW-0146">Chitin degradation</keyword>
<keyword evidence="10 13" id="KW-0326">Glycosidase</keyword>
<protein>
    <recommendedName>
        <fullName evidence="4">chitinase</fullName>
        <ecNumber evidence="4">3.2.1.14</ecNumber>
    </recommendedName>
</protein>
<dbReference type="InterPro" id="IPR029070">
    <property type="entry name" value="Chitinase_insertion_sf"/>
</dbReference>
<evidence type="ECO:0000256" key="12">
    <source>
        <dbReference type="PROSITE-ProRule" id="PRU00261"/>
    </source>
</evidence>
<evidence type="ECO:0000256" key="7">
    <source>
        <dbReference type="ARBA" id="ARBA00022801"/>
    </source>
</evidence>
<evidence type="ECO:0000313" key="16">
    <source>
        <dbReference type="EMBL" id="KAL1869089.1"/>
    </source>
</evidence>
<evidence type="ECO:0000256" key="5">
    <source>
        <dbReference type="ARBA" id="ARBA00022525"/>
    </source>
</evidence>
<feature type="disulfide bond" evidence="12">
    <location>
        <begin position="36"/>
        <end position="48"/>
    </location>
</feature>
<dbReference type="EMBL" id="JAZHXJ010000202">
    <property type="protein sequence ID" value="KAL1869089.1"/>
    <property type="molecule type" value="Genomic_DNA"/>
</dbReference>
<dbReference type="PANTHER" id="PTHR11177">
    <property type="entry name" value="CHITINASE"/>
    <property type="match status" value="1"/>
</dbReference>
<dbReference type="InterPro" id="IPR018371">
    <property type="entry name" value="Chitin-binding_1_CS"/>
</dbReference>
<comment type="caution">
    <text evidence="12">Lacks conserved residue(s) required for the propagation of feature annotation.</text>
</comment>
<keyword evidence="17" id="KW-1185">Reference proteome</keyword>
<dbReference type="SMART" id="SM00636">
    <property type="entry name" value="Glyco_18"/>
    <property type="match status" value="1"/>
</dbReference>
<evidence type="ECO:0000313" key="17">
    <source>
        <dbReference type="Proteomes" id="UP001586593"/>
    </source>
</evidence>
<keyword evidence="7 13" id="KW-0378">Hydrolase</keyword>
<evidence type="ECO:0000256" key="4">
    <source>
        <dbReference type="ARBA" id="ARBA00012729"/>
    </source>
</evidence>